<dbReference type="EMBL" id="CADIKH010000108">
    <property type="protein sequence ID" value="CAB3774321.1"/>
    <property type="molecule type" value="Genomic_DNA"/>
</dbReference>
<proteinExistence type="predicted"/>
<organism evidence="1 2">
    <name type="scientific">Paraburkholderia humisilvae</name>
    <dbReference type="NCBI Taxonomy" id="627669"/>
    <lineage>
        <taxon>Bacteria</taxon>
        <taxon>Pseudomonadati</taxon>
        <taxon>Pseudomonadota</taxon>
        <taxon>Betaproteobacteria</taxon>
        <taxon>Burkholderiales</taxon>
        <taxon>Burkholderiaceae</taxon>
        <taxon>Paraburkholderia</taxon>
    </lineage>
</organism>
<sequence length="63" mass="6946">MARSKLTKSAVDAAQPQAHAAELPDTLVPGFLCEIAPAGRKVFILRYRTKAASPRLVRRCRKL</sequence>
<evidence type="ECO:0000313" key="1">
    <source>
        <dbReference type="EMBL" id="CAB3774321.1"/>
    </source>
</evidence>
<keyword evidence="2" id="KW-1185">Reference proteome</keyword>
<accession>A0A6J5F967</accession>
<dbReference type="InterPro" id="IPR038488">
    <property type="entry name" value="Integrase_DNA-bd_sf"/>
</dbReference>
<protein>
    <recommendedName>
        <fullName evidence="3">Integrase DNA-binding domain-containing protein</fullName>
    </recommendedName>
</protein>
<dbReference type="Gene3D" id="3.30.160.390">
    <property type="entry name" value="Integrase, DNA-binding domain"/>
    <property type="match status" value="1"/>
</dbReference>
<gene>
    <name evidence="1" type="ORF">LMG29542_07716</name>
</gene>
<evidence type="ECO:0008006" key="3">
    <source>
        <dbReference type="Google" id="ProtNLM"/>
    </source>
</evidence>
<dbReference type="Proteomes" id="UP000494363">
    <property type="component" value="Unassembled WGS sequence"/>
</dbReference>
<reference evidence="1 2" key="1">
    <citation type="submission" date="2020-04" db="EMBL/GenBank/DDBJ databases">
        <authorList>
            <person name="De Canck E."/>
        </authorList>
    </citation>
    <scope>NUCLEOTIDE SEQUENCE [LARGE SCALE GENOMIC DNA]</scope>
    <source>
        <strain evidence="1 2">LMG 29542</strain>
    </source>
</reference>
<evidence type="ECO:0000313" key="2">
    <source>
        <dbReference type="Proteomes" id="UP000494363"/>
    </source>
</evidence>
<dbReference type="AlphaFoldDB" id="A0A6J5F967"/>
<name>A0A6J5F967_9BURK</name>